<reference evidence="6 7" key="1">
    <citation type="submission" date="2020-01" db="EMBL/GenBank/DDBJ databases">
        <title>Whole genome and functional gene identification of agarase of Vibrio HN897.</title>
        <authorList>
            <person name="Liu Y."/>
            <person name="Zhao Z."/>
        </authorList>
    </citation>
    <scope>NUCLEOTIDE SEQUENCE [LARGE SCALE GENOMIC DNA]</scope>
    <source>
        <strain evidence="6 7">HN897</strain>
    </source>
</reference>
<proteinExistence type="inferred from homology"/>
<evidence type="ECO:0000256" key="1">
    <source>
        <dbReference type="ARBA" id="ARBA00009175"/>
    </source>
</evidence>
<keyword evidence="7" id="KW-1185">Reference proteome</keyword>
<dbReference type="InterPro" id="IPR044084">
    <property type="entry name" value="AvModA-like_subst-bd"/>
</dbReference>
<dbReference type="Pfam" id="PF13531">
    <property type="entry name" value="SBP_bac_11"/>
    <property type="match status" value="1"/>
</dbReference>
<dbReference type="NCBIfam" id="TIGR01256">
    <property type="entry name" value="modA"/>
    <property type="match status" value="1"/>
</dbReference>
<dbReference type="Gene3D" id="3.40.190.10">
    <property type="entry name" value="Periplasmic binding protein-like II"/>
    <property type="match status" value="2"/>
</dbReference>
<evidence type="ECO:0000256" key="2">
    <source>
        <dbReference type="ARBA" id="ARBA00022723"/>
    </source>
</evidence>
<dbReference type="KEGG" id="vas:GT360_06390"/>
<comment type="similarity">
    <text evidence="1">Belongs to the bacterial solute-binding protein ModA family.</text>
</comment>
<gene>
    <name evidence="6" type="primary">modA</name>
    <name evidence="6" type="ORF">GT360_06390</name>
</gene>
<evidence type="ECO:0000313" key="7">
    <source>
        <dbReference type="Proteomes" id="UP000464262"/>
    </source>
</evidence>
<keyword evidence="4" id="KW-0500">Molybdenum</keyword>
<dbReference type="GO" id="GO:0046872">
    <property type="term" value="F:metal ion binding"/>
    <property type="evidence" value="ECO:0007669"/>
    <property type="project" value="UniProtKB-KW"/>
</dbReference>
<dbReference type="SUPFAM" id="SSF53850">
    <property type="entry name" value="Periplasmic binding protein-like II"/>
    <property type="match status" value="1"/>
</dbReference>
<name>A0A7Z2T2I6_9VIBR</name>
<protein>
    <submittedName>
        <fullName evidence="6">Molybdate ABC transporter substrate-binding protein</fullName>
    </submittedName>
</protein>
<dbReference type="RefSeq" id="WP_164648068.1">
    <property type="nucleotide sequence ID" value="NZ_CP047475.1"/>
</dbReference>
<dbReference type="GO" id="GO:0030973">
    <property type="term" value="F:molybdate ion binding"/>
    <property type="evidence" value="ECO:0007669"/>
    <property type="project" value="InterPro"/>
</dbReference>
<dbReference type="PIRSF" id="PIRSF004846">
    <property type="entry name" value="ModA"/>
    <property type="match status" value="1"/>
</dbReference>
<evidence type="ECO:0000256" key="5">
    <source>
        <dbReference type="SAM" id="SignalP"/>
    </source>
</evidence>
<accession>A0A7Z2T2I6</accession>
<sequence length="259" mass="28836">MDVTKKHYTFMLTWLISITAWLMSAAAFAESKNLTVAVANNFFIPMQKLAQTYQEEHDTLIEISTGSSGQLTSQIEHGAPFDVFFSADQARPQYLLEKGKATAPITYAEGTLVLWSKNSVWGHPESDDHKPNLSGRIAIPEPAVAPYGQAAKEYLEAIGLYEEKKSDYIFGKGLNATYQFAATHNSQFAFLALSQILNPSSEIGGTYWVVPNHLHHQILQDAVIIKDTPNLAQAKDFIEFMSSPRAQSIMVDFGYRIPE</sequence>
<keyword evidence="3 5" id="KW-0732">Signal</keyword>
<feature type="signal peptide" evidence="5">
    <location>
        <begin position="1"/>
        <end position="29"/>
    </location>
</feature>
<dbReference type="PANTHER" id="PTHR30632">
    <property type="entry name" value="MOLYBDATE-BINDING PERIPLASMIC PROTEIN"/>
    <property type="match status" value="1"/>
</dbReference>
<feature type="chain" id="PRO_5031286146" evidence="5">
    <location>
        <begin position="30"/>
        <end position="259"/>
    </location>
</feature>
<dbReference type="AlphaFoldDB" id="A0A7Z2T2I6"/>
<dbReference type="InterPro" id="IPR005950">
    <property type="entry name" value="ModA"/>
</dbReference>
<evidence type="ECO:0000256" key="3">
    <source>
        <dbReference type="ARBA" id="ARBA00022729"/>
    </source>
</evidence>
<evidence type="ECO:0000313" key="6">
    <source>
        <dbReference type="EMBL" id="QIA63164.1"/>
    </source>
</evidence>
<evidence type="ECO:0000256" key="4">
    <source>
        <dbReference type="PIRSR" id="PIRSR004846-1"/>
    </source>
</evidence>
<dbReference type="CDD" id="cd13539">
    <property type="entry name" value="PBP2_AvModA"/>
    <property type="match status" value="1"/>
</dbReference>
<dbReference type="PANTHER" id="PTHR30632:SF14">
    <property type="entry name" value="TUNGSTATE_MOLYBDATE_CHROMATE-BINDING PROTEIN MODA"/>
    <property type="match status" value="1"/>
</dbReference>
<dbReference type="Proteomes" id="UP000464262">
    <property type="component" value="Chromosome 1"/>
</dbReference>
<dbReference type="InterPro" id="IPR050682">
    <property type="entry name" value="ModA/WtpA"/>
</dbReference>
<dbReference type="GO" id="GO:0015689">
    <property type="term" value="P:molybdate ion transport"/>
    <property type="evidence" value="ECO:0007669"/>
    <property type="project" value="InterPro"/>
</dbReference>
<dbReference type="EMBL" id="CP047475">
    <property type="protein sequence ID" value="QIA63164.1"/>
    <property type="molecule type" value="Genomic_DNA"/>
</dbReference>
<feature type="binding site" evidence="4">
    <location>
        <position position="68"/>
    </location>
    <ligand>
        <name>molybdate</name>
        <dbReference type="ChEBI" id="CHEBI:36264"/>
    </ligand>
</feature>
<keyword evidence="2 4" id="KW-0479">Metal-binding</keyword>
<organism evidence="6 7">
    <name type="scientific">Vibrio astriarenae</name>
    <dbReference type="NCBI Taxonomy" id="1481923"/>
    <lineage>
        <taxon>Bacteria</taxon>
        <taxon>Pseudomonadati</taxon>
        <taxon>Pseudomonadota</taxon>
        <taxon>Gammaproteobacteria</taxon>
        <taxon>Vibrionales</taxon>
        <taxon>Vibrionaceae</taxon>
        <taxon>Vibrio</taxon>
    </lineage>
</organism>